<feature type="signal peptide" evidence="1">
    <location>
        <begin position="1"/>
        <end position="18"/>
    </location>
</feature>
<dbReference type="Pfam" id="PF00135">
    <property type="entry name" value="COesterase"/>
    <property type="match status" value="1"/>
</dbReference>
<keyword evidence="1" id="KW-0732">Signal</keyword>
<evidence type="ECO:0000256" key="1">
    <source>
        <dbReference type="SAM" id="SignalP"/>
    </source>
</evidence>
<feature type="chain" id="PRO_5041217542" description="Carboxylesterase type B domain-containing protein" evidence="1">
    <location>
        <begin position="19"/>
        <end position="544"/>
    </location>
</feature>
<dbReference type="Proteomes" id="UP001160390">
    <property type="component" value="Unassembled WGS sequence"/>
</dbReference>
<dbReference type="Gene3D" id="3.40.50.1820">
    <property type="entry name" value="alpha/beta hydrolase"/>
    <property type="match status" value="2"/>
</dbReference>
<sequence>MKTGILFAVLRLIATTQAKQFDPYLSDLTHQAPRTLHHGWDNLTVETNTGTFIGMYNDTYPNVRQFLRIPFAQRPDMLLAVGLFDPPGQPPVGDLRWEPPQKLSNSSKVYDSTRFGPACPQYVSSSHVFWNEYAPPNPLLSLGERRDQGAVAWSSDEDCLSLAVWTPSYANKSSQLPVALFVTGGGGLIGGITVPSQLPEQWVSRSQEHIVVTINYRVNIFGNPKSRAVRETSLTLLDVRAAVEWVHENIQQFGGDRDNILLWGESQGARLVDIYTTAFWEKPLATKFGLLSNGPDYIINTAEVKDPHVDFDVVAKSLGCDYGDDSGAELECMRHVSWVQIEEFINRYDKKPSISFDNYIPDERYIFANKSDRYAKHLVARGPAIRSTTSTELEPSPNLTHTVEVARNFNCFALSDSKLRESIGLESFRYFYVGNYSNISPQPWLGAYHWTDLLMIFGTYAKMVGDIPQAEIDTSAAMQDYFVAFLKEGANVASSVGWPVFQHQGKNNGSIIEFGARGSPARNVTGGYLDTSCYSPSVSFPIFS</sequence>
<dbReference type="SUPFAM" id="SSF53474">
    <property type="entry name" value="alpha/beta-Hydrolases"/>
    <property type="match status" value="1"/>
</dbReference>
<evidence type="ECO:0000313" key="4">
    <source>
        <dbReference type="Proteomes" id="UP001160390"/>
    </source>
</evidence>
<evidence type="ECO:0000259" key="2">
    <source>
        <dbReference type="Pfam" id="PF00135"/>
    </source>
</evidence>
<name>A0AA35MI56_9HYPO</name>
<dbReference type="InterPro" id="IPR050309">
    <property type="entry name" value="Type-B_Carboxylest/Lipase"/>
</dbReference>
<dbReference type="EMBL" id="CABFNP030001292">
    <property type="protein sequence ID" value="CAI6097526.1"/>
    <property type="molecule type" value="Genomic_DNA"/>
</dbReference>
<proteinExistence type="predicted"/>
<comment type="caution">
    <text evidence="3">The sequence shown here is derived from an EMBL/GenBank/DDBJ whole genome shotgun (WGS) entry which is preliminary data.</text>
</comment>
<dbReference type="InterPro" id="IPR029058">
    <property type="entry name" value="AB_hydrolase_fold"/>
</dbReference>
<organism evidence="3 4">
    <name type="scientific">Clonostachys chloroleuca</name>
    <dbReference type="NCBI Taxonomy" id="1926264"/>
    <lineage>
        <taxon>Eukaryota</taxon>
        <taxon>Fungi</taxon>
        <taxon>Dikarya</taxon>
        <taxon>Ascomycota</taxon>
        <taxon>Pezizomycotina</taxon>
        <taxon>Sordariomycetes</taxon>
        <taxon>Hypocreomycetidae</taxon>
        <taxon>Hypocreales</taxon>
        <taxon>Bionectriaceae</taxon>
        <taxon>Clonostachys</taxon>
    </lineage>
</organism>
<feature type="domain" description="Carboxylesterase type B" evidence="2">
    <location>
        <begin position="88"/>
        <end position="392"/>
    </location>
</feature>
<gene>
    <name evidence="3" type="ORF">CCHLO57077_00008733</name>
</gene>
<reference evidence="3" key="1">
    <citation type="submission" date="2023-01" db="EMBL/GenBank/DDBJ databases">
        <authorList>
            <person name="Piombo E."/>
        </authorList>
    </citation>
    <scope>NUCLEOTIDE SEQUENCE</scope>
</reference>
<evidence type="ECO:0000313" key="3">
    <source>
        <dbReference type="EMBL" id="CAI6097526.1"/>
    </source>
</evidence>
<dbReference type="AlphaFoldDB" id="A0AA35MI56"/>
<keyword evidence="4" id="KW-1185">Reference proteome</keyword>
<accession>A0AA35MI56</accession>
<dbReference type="InterPro" id="IPR002018">
    <property type="entry name" value="CarbesteraseB"/>
</dbReference>
<dbReference type="PANTHER" id="PTHR11559">
    <property type="entry name" value="CARBOXYLESTERASE"/>
    <property type="match status" value="1"/>
</dbReference>
<protein>
    <recommendedName>
        <fullName evidence="2">Carboxylesterase type B domain-containing protein</fullName>
    </recommendedName>
</protein>